<keyword evidence="2" id="KW-1185">Reference proteome</keyword>
<protein>
    <recommendedName>
        <fullName evidence="3">SHSP domain-containing protein</fullName>
    </recommendedName>
</protein>
<feature type="non-terminal residue" evidence="1">
    <location>
        <position position="73"/>
    </location>
</feature>
<evidence type="ECO:0000313" key="2">
    <source>
        <dbReference type="Proteomes" id="UP000007431"/>
    </source>
</evidence>
<dbReference type="EMBL" id="GL377313">
    <property type="protein sequence ID" value="EFI92259.1"/>
    <property type="molecule type" value="Genomic_DNA"/>
</dbReference>
<gene>
    <name evidence="1" type="ORF">SCHCODRAFT_27510</name>
</gene>
<organism evidence="2">
    <name type="scientific">Schizophyllum commune (strain H4-8 / FGSC 9210)</name>
    <name type="common">Split gill fungus</name>
    <dbReference type="NCBI Taxonomy" id="578458"/>
    <lineage>
        <taxon>Eukaryota</taxon>
        <taxon>Fungi</taxon>
        <taxon>Dikarya</taxon>
        <taxon>Basidiomycota</taxon>
        <taxon>Agaricomycotina</taxon>
        <taxon>Agaricomycetes</taxon>
        <taxon>Agaricomycetidae</taxon>
        <taxon>Agaricales</taxon>
        <taxon>Schizophyllaceae</taxon>
        <taxon>Schizophyllum</taxon>
    </lineage>
</organism>
<dbReference type="Proteomes" id="UP000007431">
    <property type="component" value="Unassembled WGS sequence"/>
</dbReference>
<dbReference type="STRING" id="578458.D8QIP1"/>
<dbReference type="AlphaFoldDB" id="D8QIP1"/>
<dbReference type="HOGENOM" id="CLU_148795_2_0_1"/>
<name>D8QIP1_SCHCM</name>
<dbReference type="eggNOG" id="ENOG502SYR1">
    <property type="taxonomic scope" value="Eukaryota"/>
</dbReference>
<dbReference type="OMA" id="LENDCHY"/>
<proteinExistence type="predicted"/>
<dbReference type="VEuPathDB" id="FungiDB:SCHCODRAFT_02643171"/>
<reference evidence="1 2" key="1">
    <citation type="journal article" date="2010" name="Nat. Biotechnol.">
        <title>Genome sequence of the model mushroom Schizophyllum commune.</title>
        <authorList>
            <person name="Ohm R.A."/>
            <person name="de Jong J.F."/>
            <person name="Lugones L.G."/>
            <person name="Aerts A."/>
            <person name="Kothe E."/>
            <person name="Stajich J.E."/>
            <person name="de Vries R.P."/>
            <person name="Record E."/>
            <person name="Levasseur A."/>
            <person name="Baker S.E."/>
            <person name="Bartholomew K.A."/>
            <person name="Coutinho P.M."/>
            <person name="Erdmann S."/>
            <person name="Fowler T.J."/>
            <person name="Gathman A.C."/>
            <person name="Lombard V."/>
            <person name="Henrissat B."/>
            <person name="Knabe N."/>
            <person name="Kuees U."/>
            <person name="Lilly W.W."/>
            <person name="Lindquist E."/>
            <person name="Lucas S."/>
            <person name="Magnuson J.K."/>
            <person name="Piumi F."/>
            <person name="Raudaskoski M."/>
            <person name="Salamov A."/>
            <person name="Schmutz J."/>
            <person name="Schwarze F.W.M.R."/>
            <person name="vanKuyk P.A."/>
            <person name="Horton J.S."/>
            <person name="Grigoriev I.V."/>
            <person name="Woesten H.A.B."/>
        </authorList>
    </citation>
    <scope>NUCLEOTIDE SEQUENCE [LARGE SCALE GENOMIC DNA]</scope>
    <source>
        <strain evidence="2">H4-8 / FGSC 9210</strain>
    </source>
</reference>
<dbReference type="OrthoDB" id="3253535at2759"/>
<dbReference type="GeneID" id="9593652"/>
<dbReference type="InParanoid" id="D8QIP1"/>
<dbReference type="KEGG" id="scm:SCHCO_02643171"/>
<evidence type="ECO:0008006" key="3">
    <source>
        <dbReference type="Google" id="ProtNLM"/>
    </source>
</evidence>
<dbReference type="CDD" id="cd06464">
    <property type="entry name" value="ACD_sHsps-like"/>
    <property type="match status" value="1"/>
</dbReference>
<feature type="non-terminal residue" evidence="1">
    <location>
        <position position="1"/>
    </location>
</feature>
<accession>D8QIP1</accession>
<sequence>YAFDVALPSTILPEMVTISAKKGNKLRVIADAWHLEDNCHYEWEIAFAPYDVDMSSVKAKFEPGGRLLITVAR</sequence>
<evidence type="ECO:0000313" key="1">
    <source>
        <dbReference type="EMBL" id="EFI92259.1"/>
    </source>
</evidence>